<dbReference type="EMBL" id="BSPC01000009">
    <property type="protein sequence ID" value="GLS18174.1"/>
    <property type="molecule type" value="Genomic_DNA"/>
</dbReference>
<name>A0ABQ6CDA1_9HYPH</name>
<proteinExistence type="predicted"/>
<organism evidence="1 2">
    <name type="scientific">Labrys miyagiensis</name>
    <dbReference type="NCBI Taxonomy" id="346912"/>
    <lineage>
        <taxon>Bacteria</taxon>
        <taxon>Pseudomonadati</taxon>
        <taxon>Pseudomonadota</taxon>
        <taxon>Alphaproteobacteria</taxon>
        <taxon>Hyphomicrobiales</taxon>
        <taxon>Xanthobacteraceae</taxon>
        <taxon>Labrys</taxon>
    </lineage>
</organism>
<gene>
    <name evidence="1" type="ORF">GCM10007874_11900</name>
</gene>
<accession>A0ABQ6CDA1</accession>
<protein>
    <submittedName>
        <fullName evidence="1">Uncharacterized protein</fullName>
    </submittedName>
</protein>
<sequence>MYKIRSADRHVFHIELETLEFAIPLGKLTALDMQDFWWVKQPRRIGKSLPFWGKGSDTPDILPDSLSRGGFATPEK</sequence>
<comment type="caution">
    <text evidence="1">The sequence shown here is derived from an EMBL/GenBank/DDBJ whole genome shotgun (WGS) entry which is preliminary data.</text>
</comment>
<reference evidence="2" key="1">
    <citation type="journal article" date="2019" name="Int. J. Syst. Evol. Microbiol.">
        <title>The Global Catalogue of Microorganisms (GCM) 10K type strain sequencing project: providing services to taxonomists for standard genome sequencing and annotation.</title>
        <authorList>
            <consortium name="The Broad Institute Genomics Platform"/>
            <consortium name="The Broad Institute Genome Sequencing Center for Infectious Disease"/>
            <person name="Wu L."/>
            <person name="Ma J."/>
        </authorList>
    </citation>
    <scope>NUCLEOTIDE SEQUENCE [LARGE SCALE GENOMIC DNA]</scope>
    <source>
        <strain evidence="2">NBRC 101365</strain>
    </source>
</reference>
<evidence type="ECO:0000313" key="1">
    <source>
        <dbReference type="EMBL" id="GLS18174.1"/>
    </source>
</evidence>
<dbReference type="Proteomes" id="UP001156882">
    <property type="component" value="Unassembled WGS sequence"/>
</dbReference>
<evidence type="ECO:0000313" key="2">
    <source>
        <dbReference type="Proteomes" id="UP001156882"/>
    </source>
</evidence>
<keyword evidence="2" id="KW-1185">Reference proteome</keyword>